<dbReference type="OrthoDB" id="431691at2759"/>
<protein>
    <recommendedName>
        <fullName evidence="2">39S ribosomal protein L34, mitochondrial</fullName>
    </recommendedName>
</protein>
<evidence type="ECO:0000313" key="1">
    <source>
        <dbReference type="EMBL" id="KOF90943.1"/>
    </source>
</evidence>
<dbReference type="AlphaFoldDB" id="A0A0L8HNX7"/>
<organism evidence="1">
    <name type="scientific">Octopus bimaculoides</name>
    <name type="common">California two-spotted octopus</name>
    <dbReference type="NCBI Taxonomy" id="37653"/>
    <lineage>
        <taxon>Eukaryota</taxon>
        <taxon>Metazoa</taxon>
        <taxon>Spiralia</taxon>
        <taxon>Lophotrochozoa</taxon>
        <taxon>Mollusca</taxon>
        <taxon>Cephalopoda</taxon>
        <taxon>Coleoidea</taxon>
        <taxon>Octopodiformes</taxon>
        <taxon>Octopoda</taxon>
        <taxon>Incirrata</taxon>
        <taxon>Octopodidae</taxon>
        <taxon>Octopus</taxon>
    </lineage>
</organism>
<name>A0A0L8HNX7_OCTBM</name>
<accession>A0A0L8HNX7</accession>
<dbReference type="EMBL" id="KQ417641">
    <property type="protein sequence ID" value="KOF90943.1"/>
    <property type="molecule type" value="Genomic_DNA"/>
</dbReference>
<evidence type="ECO:0008006" key="2">
    <source>
        <dbReference type="Google" id="ProtNLM"/>
    </source>
</evidence>
<dbReference type="KEGG" id="obi:106869483"/>
<sequence length="163" mass="18717">MSKLFYKLSAVSSTGLIPRSINYFSTLCRNLPSSLTNGTNLLPTASAAVNPSHGTILTQNDQNPAVLQQSVRCKKVVKYKPNVWKRIHMNSLHRRILTKGGIETIWKRLLKGRHVLVPYDGFLFDKSKKTKHSLTQPKIYRENRFIKKEFVKKKSFLDRPSAY</sequence>
<gene>
    <name evidence="1" type="ORF">OCBIM_22010088mg</name>
</gene>
<reference evidence="1" key="1">
    <citation type="submission" date="2015-07" db="EMBL/GenBank/DDBJ databases">
        <title>MeaNS - Measles Nucleotide Surveillance Program.</title>
        <authorList>
            <person name="Tran T."/>
            <person name="Druce J."/>
        </authorList>
    </citation>
    <scope>NUCLEOTIDE SEQUENCE</scope>
    <source>
        <strain evidence="1">UCB-OBI-ISO-001</strain>
        <tissue evidence="1">Gonad</tissue>
    </source>
</reference>
<dbReference type="Gene3D" id="1.10.287.3980">
    <property type="match status" value="1"/>
</dbReference>
<proteinExistence type="predicted"/>